<keyword evidence="3" id="KW-1185">Reference proteome</keyword>
<dbReference type="EMBL" id="JBHSAX010000014">
    <property type="protein sequence ID" value="MFC3963285.1"/>
    <property type="molecule type" value="Genomic_DNA"/>
</dbReference>
<dbReference type="Gene3D" id="1.10.10.2390">
    <property type="match status" value="1"/>
</dbReference>
<gene>
    <name evidence="2" type="ORF">ACFO0B_14935</name>
</gene>
<protein>
    <submittedName>
        <fullName evidence="2">DUF3349 domain-containing protein</fullName>
    </submittedName>
</protein>
<proteinExistence type="predicted"/>
<dbReference type="RefSeq" id="WP_378613023.1">
    <property type="nucleotide sequence ID" value="NZ_JBHSAX010000014.1"/>
</dbReference>
<dbReference type="Gene3D" id="6.10.140.2080">
    <property type="match status" value="1"/>
</dbReference>
<name>A0ABV8DT62_9NOCA</name>
<accession>A0ABV8DT62</accession>
<dbReference type="Proteomes" id="UP001595696">
    <property type="component" value="Unassembled WGS sequence"/>
</dbReference>
<sequence length="127" mass="13087">MSDRAGLLRRIVDWLRTGYPQGVPQSDYVALLAVLHRDLTDTEIVLVAEELARGRGHTDITATEIAAAIGDLAKEKAGPDDIARVAAHLAATGRSLAPPLAAPERKSAGAACEGAAAPAVAPDDQGS</sequence>
<evidence type="ECO:0000256" key="1">
    <source>
        <dbReference type="SAM" id="MobiDB-lite"/>
    </source>
</evidence>
<organism evidence="2 3">
    <name type="scientific">Nocardia jiangsuensis</name>
    <dbReference type="NCBI Taxonomy" id="1691563"/>
    <lineage>
        <taxon>Bacteria</taxon>
        <taxon>Bacillati</taxon>
        <taxon>Actinomycetota</taxon>
        <taxon>Actinomycetes</taxon>
        <taxon>Mycobacteriales</taxon>
        <taxon>Nocardiaceae</taxon>
        <taxon>Nocardia</taxon>
    </lineage>
</organism>
<dbReference type="InterPro" id="IPR021784">
    <property type="entry name" value="DUF3349"/>
</dbReference>
<dbReference type="Pfam" id="PF11829">
    <property type="entry name" value="DUF3349"/>
    <property type="match status" value="1"/>
</dbReference>
<feature type="region of interest" description="Disordered" evidence="1">
    <location>
        <begin position="98"/>
        <end position="127"/>
    </location>
</feature>
<evidence type="ECO:0000313" key="3">
    <source>
        <dbReference type="Proteomes" id="UP001595696"/>
    </source>
</evidence>
<feature type="compositionally biased region" description="Low complexity" evidence="1">
    <location>
        <begin position="108"/>
        <end position="127"/>
    </location>
</feature>
<evidence type="ECO:0000313" key="2">
    <source>
        <dbReference type="EMBL" id="MFC3963285.1"/>
    </source>
</evidence>
<comment type="caution">
    <text evidence="2">The sequence shown here is derived from an EMBL/GenBank/DDBJ whole genome shotgun (WGS) entry which is preliminary data.</text>
</comment>
<reference evidence="3" key="1">
    <citation type="journal article" date="2019" name="Int. J. Syst. Evol. Microbiol.">
        <title>The Global Catalogue of Microorganisms (GCM) 10K type strain sequencing project: providing services to taxonomists for standard genome sequencing and annotation.</title>
        <authorList>
            <consortium name="The Broad Institute Genomics Platform"/>
            <consortium name="The Broad Institute Genome Sequencing Center for Infectious Disease"/>
            <person name="Wu L."/>
            <person name="Ma J."/>
        </authorList>
    </citation>
    <scope>NUCLEOTIDE SEQUENCE [LARGE SCALE GENOMIC DNA]</scope>
    <source>
        <strain evidence="3">CGMCC 4.7330</strain>
    </source>
</reference>